<dbReference type="InterPro" id="IPR034741">
    <property type="entry name" value="Terpene_cyclase-like_1_C"/>
</dbReference>
<dbReference type="GO" id="GO:0010333">
    <property type="term" value="F:terpene synthase activity"/>
    <property type="evidence" value="ECO:0007669"/>
    <property type="project" value="InterPro"/>
</dbReference>
<feature type="domain" description="Terpene synthase metal-binding" evidence="9">
    <location>
        <begin position="311"/>
        <end position="549"/>
    </location>
</feature>
<evidence type="ECO:0000256" key="4">
    <source>
        <dbReference type="ARBA" id="ARBA00022842"/>
    </source>
</evidence>
<evidence type="ECO:0000313" key="10">
    <source>
        <dbReference type="EMBL" id="CAA7029934.1"/>
    </source>
</evidence>
<dbReference type="Pfam" id="PF03936">
    <property type="entry name" value="Terpene_synth_C"/>
    <property type="match status" value="1"/>
</dbReference>
<dbReference type="GO" id="GO:0016102">
    <property type="term" value="P:diterpenoid biosynthetic process"/>
    <property type="evidence" value="ECO:0007669"/>
    <property type="project" value="InterPro"/>
</dbReference>
<evidence type="ECO:0000259" key="9">
    <source>
        <dbReference type="Pfam" id="PF03936"/>
    </source>
</evidence>
<evidence type="ECO:0000256" key="2">
    <source>
        <dbReference type="ARBA" id="ARBA00001946"/>
    </source>
</evidence>
<dbReference type="EMBL" id="CACVBM020001087">
    <property type="protein sequence ID" value="CAA7029934.1"/>
    <property type="molecule type" value="Genomic_DNA"/>
</dbReference>
<comment type="caution">
    <text evidence="10">The sequence shown here is derived from an EMBL/GenBank/DDBJ whole genome shotgun (WGS) entry which is preliminary data.</text>
</comment>
<evidence type="ECO:0000259" key="8">
    <source>
        <dbReference type="Pfam" id="PF01397"/>
    </source>
</evidence>
<evidence type="ECO:0000256" key="6">
    <source>
        <dbReference type="ARBA" id="ARBA00023239"/>
    </source>
</evidence>
<dbReference type="SUPFAM" id="SSF48576">
    <property type="entry name" value="Terpenoid synthases"/>
    <property type="match status" value="1"/>
</dbReference>
<dbReference type="InterPro" id="IPR036965">
    <property type="entry name" value="Terpene_synth_N_sf"/>
</dbReference>
<dbReference type="Gene3D" id="1.10.600.10">
    <property type="entry name" value="Farnesyl Diphosphate Synthase"/>
    <property type="match status" value="1"/>
</dbReference>
<dbReference type="PANTHER" id="PTHR31225">
    <property type="entry name" value="OS04G0344100 PROTEIN-RELATED"/>
    <property type="match status" value="1"/>
</dbReference>
<keyword evidence="4" id="KW-0460">Magnesium</keyword>
<dbReference type="CDD" id="cd00684">
    <property type="entry name" value="Terpene_cyclase_plant_C1"/>
    <property type="match status" value="1"/>
</dbReference>
<gene>
    <name evidence="10" type="ORF">MERR_LOCUS17169</name>
</gene>
<dbReference type="InterPro" id="IPR001906">
    <property type="entry name" value="Terpene_synth_N"/>
</dbReference>
<comment type="cofactor">
    <cofactor evidence="2">
        <name>Mg(2+)</name>
        <dbReference type="ChEBI" id="CHEBI:18420"/>
    </cofactor>
</comment>
<dbReference type="Proteomes" id="UP000467841">
    <property type="component" value="Unassembled WGS sequence"/>
</dbReference>
<feature type="domain" description="Terpene synthase N-terminal" evidence="8">
    <location>
        <begin position="76"/>
        <end position="254"/>
    </location>
</feature>
<dbReference type="SFLD" id="SFLDS00005">
    <property type="entry name" value="Isoprenoid_Synthase_Type_I"/>
    <property type="match status" value="1"/>
</dbReference>
<dbReference type="SUPFAM" id="SSF48239">
    <property type="entry name" value="Terpenoid cyclases/Protein prenyltransferases"/>
    <property type="match status" value="1"/>
</dbReference>
<evidence type="ECO:0000256" key="5">
    <source>
        <dbReference type="ARBA" id="ARBA00023211"/>
    </source>
</evidence>
<sequence>MEATRMGFGLRNLPQIRHIPLCLETNLCLFPRRLLQNHIFFRKPAKQHLFCVKGTTESRSDLESTRPLIQFSPSYWGDHFLSVPFDESEFNALDREIESVMKPLVRDMLMSSQSGDKEKIRLIHLLINLGISFHFENEIDEILNKAFEKLDILIAESKDDLETISIMFVVFRLRGHYMSCDAFERFKGDNGKLKVSFAKDVKGMLQLYEAAHLGTTSEDIMEELLTSTRNQLESLSVQEASSNPNISRHIRNALYRARYQNMEILSIRDYISFYCQEEEHDEMLLKFAKLSFNFCQMHYVQELKHLTKWWKDLDLPSKLPYMRDRLVETFISALIVYFEPKYSRGRIIFTKLLIVGVGMDDTCDAFGTLPEVETFISYLQRWELGAADELPSHIRIAVQSMLDTVEEIEKEMKPRGRLASVKLMAEEVKTLGRGYLDLAKWARIGHVPTFEEYMEVGLVTSGMCVLLAYSIIAMEDCDEKQTNEWFQTRPKIFQPLHAVFRLKNDIATYELEISRGEVANGVNCYMKQHGVSKEAAMEELNKMYKYNYKMIMEEFLTIKDVPRPVLVRCINIARPMEVFYKEHNDEYTNPQAKIKQFIAAVLLHPFHL</sequence>
<proteinExistence type="inferred from homology"/>
<dbReference type="InterPro" id="IPR044814">
    <property type="entry name" value="Terpene_cyclase_plant_C1"/>
</dbReference>
<keyword evidence="6" id="KW-0456">Lyase</keyword>
<name>A0A6D2II68_9BRAS</name>
<dbReference type="InterPro" id="IPR008949">
    <property type="entry name" value="Isoprenoid_synthase_dom_sf"/>
</dbReference>
<dbReference type="FunFam" id="1.10.600.10:FF:000007">
    <property type="entry name" value="Isoprene synthase, chloroplastic"/>
    <property type="match status" value="1"/>
</dbReference>
<dbReference type="GO" id="GO:0000287">
    <property type="term" value="F:magnesium ion binding"/>
    <property type="evidence" value="ECO:0007669"/>
    <property type="project" value="InterPro"/>
</dbReference>
<comment type="cofactor">
    <cofactor evidence="1">
        <name>Mn(2+)</name>
        <dbReference type="ChEBI" id="CHEBI:29035"/>
    </cofactor>
</comment>
<dbReference type="SFLD" id="SFLDG01019">
    <property type="entry name" value="Terpene_Cyclase_Like_1_C_Termi"/>
    <property type="match status" value="1"/>
</dbReference>
<reference evidence="10" key="1">
    <citation type="submission" date="2020-01" db="EMBL/GenBank/DDBJ databases">
        <authorList>
            <person name="Mishra B."/>
        </authorList>
    </citation>
    <scope>NUCLEOTIDE SEQUENCE [LARGE SCALE GENOMIC DNA]</scope>
</reference>
<evidence type="ECO:0000313" key="11">
    <source>
        <dbReference type="Proteomes" id="UP000467841"/>
    </source>
</evidence>
<keyword evidence="3" id="KW-0479">Metal-binding</keyword>
<dbReference type="AlphaFoldDB" id="A0A6D2II68"/>
<dbReference type="InterPro" id="IPR050148">
    <property type="entry name" value="Terpene_synthase-like"/>
</dbReference>
<protein>
    <recommendedName>
        <fullName evidence="12">Terpene synthase N-terminal domain-containing protein</fullName>
    </recommendedName>
</protein>
<keyword evidence="5" id="KW-0464">Manganese</keyword>
<dbReference type="OrthoDB" id="1877784at2759"/>
<dbReference type="PANTHER" id="PTHR31225:SF93">
    <property type="entry name" value="ALPHA-HUMULENE_(-)-(E)-BETA-CARYOPHYLLENE SYNTHASE"/>
    <property type="match status" value="1"/>
</dbReference>
<dbReference type="InterPro" id="IPR008930">
    <property type="entry name" value="Terpenoid_cyclase/PrenylTrfase"/>
</dbReference>
<accession>A0A6D2II68</accession>
<dbReference type="InterPro" id="IPR005630">
    <property type="entry name" value="Terpene_synthase_metal-bd"/>
</dbReference>
<evidence type="ECO:0000256" key="3">
    <source>
        <dbReference type="ARBA" id="ARBA00022723"/>
    </source>
</evidence>
<comment type="similarity">
    <text evidence="7">Belongs to the terpene synthase family. Tpsa subfamily.</text>
</comment>
<evidence type="ECO:0000256" key="7">
    <source>
        <dbReference type="ARBA" id="ARBA00038405"/>
    </source>
</evidence>
<evidence type="ECO:0000256" key="1">
    <source>
        <dbReference type="ARBA" id="ARBA00001936"/>
    </source>
</evidence>
<dbReference type="Pfam" id="PF01397">
    <property type="entry name" value="Terpene_synth"/>
    <property type="match status" value="1"/>
</dbReference>
<keyword evidence="11" id="KW-1185">Reference proteome</keyword>
<evidence type="ECO:0008006" key="12">
    <source>
        <dbReference type="Google" id="ProtNLM"/>
    </source>
</evidence>
<dbReference type="Gene3D" id="1.50.10.130">
    <property type="entry name" value="Terpene synthase, N-terminal domain"/>
    <property type="match status" value="1"/>
</dbReference>
<organism evidence="10 11">
    <name type="scientific">Microthlaspi erraticum</name>
    <dbReference type="NCBI Taxonomy" id="1685480"/>
    <lineage>
        <taxon>Eukaryota</taxon>
        <taxon>Viridiplantae</taxon>
        <taxon>Streptophyta</taxon>
        <taxon>Embryophyta</taxon>
        <taxon>Tracheophyta</taxon>
        <taxon>Spermatophyta</taxon>
        <taxon>Magnoliopsida</taxon>
        <taxon>eudicotyledons</taxon>
        <taxon>Gunneridae</taxon>
        <taxon>Pentapetalae</taxon>
        <taxon>rosids</taxon>
        <taxon>malvids</taxon>
        <taxon>Brassicales</taxon>
        <taxon>Brassicaceae</taxon>
        <taxon>Coluteocarpeae</taxon>
        <taxon>Microthlaspi</taxon>
    </lineage>
</organism>